<dbReference type="EMBL" id="JAGGMR010000001">
    <property type="protein sequence ID" value="MBP2191239.1"/>
    <property type="molecule type" value="Genomic_DNA"/>
</dbReference>
<protein>
    <submittedName>
        <fullName evidence="1">Uncharacterized protein</fullName>
    </submittedName>
</protein>
<sequence length="195" mass="21396">MGVYCERIVVLEASEADAGPLAHRVIDRLITDGILTREKSSERMYSDYAAEGYVPGPNWHHVTVEQWEPGPVAVALGRNAFVEGQGADTPDYARCPDCSADTVIIDYPAGHWEPDRARWAPLAAAITAWRGTGTGTVDCPACGATTPITRWQWSSGFALSTLAFEFWSWPPLTDAFERELAARLGHPIVRQVVKL</sequence>
<keyword evidence="2" id="KW-1185">Reference proteome</keyword>
<dbReference type="Proteomes" id="UP001519325">
    <property type="component" value="Unassembled WGS sequence"/>
</dbReference>
<organism evidence="1 2">
    <name type="scientific">Nocardia goodfellowii</name>
    <dbReference type="NCBI Taxonomy" id="882446"/>
    <lineage>
        <taxon>Bacteria</taxon>
        <taxon>Bacillati</taxon>
        <taxon>Actinomycetota</taxon>
        <taxon>Actinomycetes</taxon>
        <taxon>Mycobacteriales</taxon>
        <taxon>Nocardiaceae</taxon>
        <taxon>Nocardia</taxon>
    </lineage>
</organism>
<evidence type="ECO:0000313" key="2">
    <source>
        <dbReference type="Proteomes" id="UP001519325"/>
    </source>
</evidence>
<reference evidence="1 2" key="1">
    <citation type="submission" date="2021-03" db="EMBL/GenBank/DDBJ databases">
        <title>Sequencing the genomes of 1000 actinobacteria strains.</title>
        <authorList>
            <person name="Klenk H.-P."/>
        </authorList>
    </citation>
    <scope>NUCLEOTIDE SEQUENCE [LARGE SCALE GENOMIC DNA]</scope>
    <source>
        <strain evidence="1 2">DSM 45516</strain>
    </source>
</reference>
<evidence type="ECO:0000313" key="1">
    <source>
        <dbReference type="EMBL" id="MBP2191239.1"/>
    </source>
</evidence>
<name>A0ABS4QHS0_9NOCA</name>
<proteinExistence type="predicted"/>
<dbReference type="RefSeq" id="WP_209892553.1">
    <property type="nucleotide sequence ID" value="NZ_JAGGMR010000001.1"/>
</dbReference>
<comment type="caution">
    <text evidence="1">The sequence shown here is derived from an EMBL/GenBank/DDBJ whole genome shotgun (WGS) entry which is preliminary data.</text>
</comment>
<accession>A0ABS4QHS0</accession>
<gene>
    <name evidence="1" type="ORF">BJ987_004140</name>
</gene>